<dbReference type="PANTHER" id="PTHR42747">
    <property type="entry name" value="NITRONATE MONOOXYGENASE-RELATED"/>
    <property type="match status" value="1"/>
</dbReference>
<dbReference type="Proteomes" id="UP000786185">
    <property type="component" value="Unassembled WGS sequence"/>
</dbReference>
<evidence type="ECO:0000313" key="2">
    <source>
        <dbReference type="Proteomes" id="UP000786185"/>
    </source>
</evidence>
<accession>A0AAW4BPB7</accession>
<dbReference type="SUPFAM" id="SSF51412">
    <property type="entry name" value="Inosine monophosphate dehydrogenase (IMPDH)"/>
    <property type="match status" value="1"/>
</dbReference>
<gene>
    <name evidence="1" type="ORF">ERJ77_27125</name>
</gene>
<comment type="caution">
    <text evidence="1">The sequence shown here is derived from an EMBL/GenBank/DDBJ whole genome shotgun (WGS) entry which is preliminary data.</text>
</comment>
<dbReference type="InterPro" id="IPR013785">
    <property type="entry name" value="Aldolase_TIM"/>
</dbReference>
<dbReference type="AlphaFoldDB" id="A0AAW4BPB7"/>
<proteinExistence type="predicted"/>
<organism evidence="1 2">
    <name type="scientific">Vibrio anguillarum</name>
    <name type="common">Listonella anguillarum</name>
    <dbReference type="NCBI Taxonomy" id="55601"/>
    <lineage>
        <taxon>Bacteria</taxon>
        <taxon>Pseudomonadati</taxon>
        <taxon>Pseudomonadota</taxon>
        <taxon>Gammaproteobacteria</taxon>
        <taxon>Vibrionales</taxon>
        <taxon>Vibrionaceae</taxon>
        <taxon>Vibrio</taxon>
    </lineage>
</organism>
<dbReference type="Pfam" id="PF03060">
    <property type="entry name" value="NMO"/>
    <property type="match status" value="1"/>
</dbReference>
<dbReference type="EMBL" id="SCLC01001672">
    <property type="protein sequence ID" value="MBF4438091.1"/>
    <property type="molecule type" value="Genomic_DNA"/>
</dbReference>
<protein>
    <submittedName>
        <fullName evidence="1">DUF561 domain-containing protein</fullName>
    </submittedName>
</protein>
<dbReference type="PANTHER" id="PTHR42747:SF3">
    <property type="entry name" value="NITRONATE MONOOXYGENASE-RELATED"/>
    <property type="match status" value="1"/>
</dbReference>
<feature type="non-terminal residue" evidence="1">
    <location>
        <position position="1"/>
    </location>
</feature>
<dbReference type="GO" id="GO:0018580">
    <property type="term" value="F:nitronate monooxygenase activity"/>
    <property type="evidence" value="ECO:0007669"/>
    <property type="project" value="TreeGrafter"/>
</dbReference>
<name>A0AAW4BPB7_VIBAN</name>
<evidence type="ECO:0000313" key="1">
    <source>
        <dbReference type="EMBL" id="MBF4438091.1"/>
    </source>
</evidence>
<reference evidence="1" key="1">
    <citation type="journal article" date="2021" name="PeerJ">
        <title>Analysis of 44 Vibrio anguillarum genomes reveals high genetic diversity.</title>
        <authorList>
            <person name="Hansen M.J."/>
            <person name="Dalsgaard I."/>
        </authorList>
    </citation>
    <scope>NUCLEOTIDE SEQUENCE</scope>
    <source>
        <strain evidence="1">850617-1/1</strain>
    </source>
</reference>
<dbReference type="Gene3D" id="3.20.20.70">
    <property type="entry name" value="Aldolase class I"/>
    <property type="match status" value="1"/>
</dbReference>
<feature type="non-terminal residue" evidence="1">
    <location>
        <position position="77"/>
    </location>
</feature>
<sequence>QGLEAGGHRGMFLTDKISTQLGLVSLVSQVVKQVKVPVIAAGGISDSNGVRACLQLGACAVQVGTSYLLCTEAETSD</sequence>